<evidence type="ECO:0000256" key="12">
    <source>
        <dbReference type="ARBA" id="ARBA00049874"/>
    </source>
</evidence>
<dbReference type="Gene3D" id="3.30.870.10">
    <property type="entry name" value="Endonuclease Chain A"/>
    <property type="match status" value="1"/>
</dbReference>
<proteinExistence type="predicted"/>
<dbReference type="Proteomes" id="UP000236370">
    <property type="component" value="Unassembled WGS sequence"/>
</dbReference>
<comment type="catalytic activity">
    <reaction evidence="4">
        <text>Exonucleolytic cleavage in the 5'- to 3'-direction to yield nucleoside 3'-phosphates.</text>
        <dbReference type="EC" id="3.1.16.1"/>
    </reaction>
</comment>
<keyword evidence="3" id="KW-0378">Hydrolase</keyword>
<accession>A0A2J8QFY9</accession>
<evidence type="ECO:0000256" key="7">
    <source>
        <dbReference type="ARBA" id="ARBA00039059"/>
    </source>
</evidence>
<name>A0A2J8QFY9_PANTR</name>
<evidence type="ECO:0000256" key="6">
    <source>
        <dbReference type="ARBA" id="ARBA00037858"/>
    </source>
</evidence>
<organism evidence="19 20">
    <name type="scientific">Pan troglodytes</name>
    <name type="common">Chimpanzee</name>
    <dbReference type="NCBI Taxonomy" id="9598"/>
    <lineage>
        <taxon>Eukaryota</taxon>
        <taxon>Metazoa</taxon>
        <taxon>Chordata</taxon>
        <taxon>Craniata</taxon>
        <taxon>Vertebrata</taxon>
        <taxon>Euteleostomi</taxon>
        <taxon>Mammalia</taxon>
        <taxon>Eutheria</taxon>
        <taxon>Euarchontoglires</taxon>
        <taxon>Primates</taxon>
        <taxon>Haplorrhini</taxon>
        <taxon>Catarrhini</taxon>
        <taxon>Hominidae</taxon>
        <taxon>Pan</taxon>
    </lineage>
</organism>
<dbReference type="Pfam" id="PF00614">
    <property type="entry name" value="PLDc"/>
    <property type="match status" value="1"/>
</dbReference>
<evidence type="ECO:0000256" key="11">
    <source>
        <dbReference type="ARBA" id="ARBA00049873"/>
    </source>
</evidence>
<evidence type="ECO:0000256" key="1">
    <source>
        <dbReference type="ARBA" id="ARBA00004227"/>
    </source>
</evidence>
<gene>
    <name evidence="19" type="ORF">CK820_G0030460</name>
</gene>
<keyword evidence="3" id="KW-0269">Exonuclease</keyword>
<comment type="catalytic activity">
    <reaction evidence="15">
        <text>an (R,S)-glycero-3-phospho-(3'-acyl-1'-glycerol) + a 1-acyl-sn-glycerol = a 3-acyl-sn-glycero-1-phospho-(3'-acyl-1'-sn-glycerol) + glycerol</text>
        <dbReference type="Rhea" id="RHEA:82563"/>
        <dbReference type="ChEBI" id="CHEBI:17754"/>
        <dbReference type="ChEBI" id="CHEBI:64683"/>
        <dbReference type="ChEBI" id="CHEBI:77717"/>
        <dbReference type="ChEBI" id="CHEBI:232393"/>
    </reaction>
    <physiologicalReaction direction="left-to-right" evidence="15">
        <dbReference type="Rhea" id="RHEA:82564"/>
    </physiologicalReaction>
</comment>
<evidence type="ECO:0000256" key="2">
    <source>
        <dbReference type="ARBA" id="ARBA00004648"/>
    </source>
</evidence>
<sequence length="110" mass="12198">SIPEGLDFPNASTGNPSTSQAWLGLLAGAHSSLDIASFYWTLTNNDTHTQEPSAQQGEEVLRQLQTLAPKGVNVRMVDMQKLTHGVLHTKFWVVDQTHFYLGSANMDWRS</sequence>
<evidence type="ECO:0000256" key="15">
    <source>
        <dbReference type="ARBA" id="ARBA00049926"/>
    </source>
</evidence>
<dbReference type="GO" id="GO:0031902">
    <property type="term" value="C:late endosome membrane"/>
    <property type="evidence" value="ECO:0007669"/>
    <property type="project" value="UniProtKB-SubCell"/>
</dbReference>
<evidence type="ECO:0000259" key="18">
    <source>
        <dbReference type="PROSITE" id="PS50035"/>
    </source>
</evidence>
<evidence type="ECO:0000256" key="8">
    <source>
        <dbReference type="ARBA" id="ARBA00039647"/>
    </source>
</evidence>
<comment type="catalytic activity">
    <reaction evidence="13">
        <text>a 5'-end 5'-dephospho-ribonucleotidyl-ribonucleotide-RNA + H2O = a ribonucleoside 3'-phosphate + a 5'-end dephospho-ribonucleoside-RNA + H(+)</text>
        <dbReference type="Rhea" id="RHEA:81375"/>
        <dbReference type="Rhea" id="RHEA-COMP:13936"/>
        <dbReference type="Rhea" id="RHEA-COMP:19670"/>
        <dbReference type="ChEBI" id="CHEBI:13197"/>
        <dbReference type="ChEBI" id="CHEBI:15377"/>
        <dbReference type="ChEBI" id="CHEBI:15378"/>
        <dbReference type="ChEBI" id="CHEBI:138284"/>
        <dbReference type="ChEBI" id="CHEBI:231871"/>
    </reaction>
    <physiologicalReaction direction="left-to-right" evidence="13">
        <dbReference type="Rhea" id="RHEA:81376"/>
    </physiologicalReaction>
</comment>
<comment type="subunit">
    <text evidence="16">Homodimer. Interacts with APP.</text>
</comment>
<protein>
    <recommendedName>
        <fullName evidence="8">5'-3' exonuclease PLD3</fullName>
        <ecNumber evidence="7">3.1.16.1</ecNumber>
    </recommendedName>
    <alternativeName>
        <fullName evidence="17">(S,S)-bis(monoacylglycero)phosphate synthase PLD3</fullName>
    </alternativeName>
    <alternativeName>
        <fullName evidence="9">Phospholipase D3</fullName>
    </alternativeName>
</protein>
<evidence type="ECO:0000256" key="9">
    <source>
        <dbReference type="ARBA" id="ARBA00041681"/>
    </source>
</evidence>
<comment type="catalytic activity">
    <reaction evidence="12">
        <text>a 5'-end 5'-dephospho-2'-deoxyribonucleotidyl-2'-deoxyribonucleotide in single-stranded DNA + H2O = a 5'-end dephospho-2'-deoxyribonucleoside in single-stranded DNA + a 2'-deoxyribonucleoside 3'-phosphate + H(+)</text>
        <dbReference type="Rhea" id="RHEA:81379"/>
        <dbReference type="Rhea" id="RHEA-COMP:19701"/>
        <dbReference type="Rhea" id="RHEA-COMP:19702"/>
        <dbReference type="ChEBI" id="CHEBI:15377"/>
        <dbReference type="ChEBI" id="CHEBI:15378"/>
        <dbReference type="ChEBI" id="CHEBI:131705"/>
        <dbReference type="ChEBI" id="CHEBI:136416"/>
        <dbReference type="ChEBI" id="CHEBI:231873"/>
    </reaction>
    <physiologicalReaction direction="left-to-right" evidence="12">
        <dbReference type="Rhea" id="RHEA:81380"/>
    </physiologicalReaction>
</comment>
<evidence type="ECO:0000256" key="16">
    <source>
        <dbReference type="ARBA" id="ARBA00049996"/>
    </source>
</evidence>
<evidence type="ECO:0000256" key="14">
    <source>
        <dbReference type="ARBA" id="ARBA00049916"/>
    </source>
</evidence>
<feature type="non-terminal residue" evidence="19">
    <location>
        <position position="110"/>
    </location>
</feature>
<dbReference type="GO" id="GO:0043202">
    <property type="term" value="C:lysosomal lumen"/>
    <property type="evidence" value="ECO:0007669"/>
    <property type="project" value="UniProtKB-SubCell"/>
</dbReference>
<evidence type="ECO:0000313" key="19">
    <source>
        <dbReference type="EMBL" id="PNI95171.1"/>
    </source>
</evidence>
<dbReference type="GO" id="GO:0004527">
    <property type="term" value="F:exonuclease activity"/>
    <property type="evidence" value="ECO:0007669"/>
    <property type="project" value="UniProtKB-KW"/>
</dbReference>
<evidence type="ECO:0000256" key="13">
    <source>
        <dbReference type="ARBA" id="ARBA00049884"/>
    </source>
</evidence>
<dbReference type="InterPro" id="IPR001736">
    <property type="entry name" value="PLipase_D/transphosphatidylase"/>
</dbReference>
<dbReference type="InterPro" id="IPR050874">
    <property type="entry name" value="Diverse_PLD-related"/>
</dbReference>
<feature type="non-terminal residue" evidence="19">
    <location>
        <position position="1"/>
    </location>
</feature>
<comment type="caution">
    <text evidence="19">The sequence shown here is derived from an EMBL/GenBank/DDBJ whole genome shotgun (WGS) entry which is preliminary data.</text>
</comment>
<evidence type="ECO:0000256" key="17">
    <source>
        <dbReference type="ARBA" id="ARBA00050052"/>
    </source>
</evidence>
<dbReference type="SUPFAM" id="SSF56024">
    <property type="entry name" value="Phospholipase D/nuclease"/>
    <property type="match status" value="1"/>
</dbReference>
<comment type="catalytic activity">
    <reaction evidence="14">
        <text>a 5'-end 5'-phospho-2'-deoxyribonucleotide in single-stranded DNA + H2O = a 5'-end 5'-dephospho-2'-deoxyribonucleotide in single-stranded DNA + phosphate</text>
        <dbReference type="Rhea" id="RHEA:82335"/>
        <dbReference type="Rhea" id="RHEA-COMP:19868"/>
        <dbReference type="Rhea" id="RHEA-COMP:19869"/>
        <dbReference type="ChEBI" id="CHEBI:15377"/>
        <dbReference type="ChEBI" id="CHEBI:43474"/>
        <dbReference type="ChEBI" id="CHEBI:136412"/>
        <dbReference type="ChEBI" id="CHEBI:136416"/>
    </reaction>
    <physiologicalReaction direction="left-to-right" evidence="14">
        <dbReference type="Rhea" id="RHEA:82336"/>
    </physiologicalReaction>
</comment>
<evidence type="ECO:0000256" key="10">
    <source>
        <dbReference type="ARBA" id="ARBA00049871"/>
    </source>
</evidence>
<dbReference type="EC" id="3.1.16.1" evidence="7"/>
<evidence type="ECO:0000256" key="3">
    <source>
        <dbReference type="ARBA" id="ARBA00022839"/>
    </source>
</evidence>
<evidence type="ECO:0000256" key="4">
    <source>
        <dbReference type="ARBA" id="ARBA00035759"/>
    </source>
</evidence>
<comment type="subcellular location">
    <subcellularLocation>
        <location evidence="6">Early endosome membrane</location>
        <topology evidence="6">Single-pass type II membrane protein</topology>
    </subcellularLocation>
    <subcellularLocation>
        <location evidence="2">Endoplasmic reticulum membrane</location>
        <topology evidence="2">Single-pass type II membrane protein</topology>
    </subcellularLocation>
    <subcellularLocation>
        <location evidence="5">Late endosome membrane</location>
        <topology evidence="5">Single-pass type II membrane protein</topology>
    </subcellularLocation>
    <subcellularLocation>
        <location evidence="1">Lysosome lumen</location>
    </subcellularLocation>
</comment>
<evidence type="ECO:0000313" key="20">
    <source>
        <dbReference type="Proteomes" id="UP000236370"/>
    </source>
</evidence>
<comment type="catalytic activity">
    <reaction evidence="10">
        <text>3-lyso-sn-glycero-1-phospho-(3'-(9Z-octadecenoyl)-1'-sn-glycerol) + 1-(9Z-octadecenoyl)-sn-glycerol = 3-(9Z-octadecenoyl)-sn-glycero-1-phospho-(3'-(9Z-octadecenoyl)-1'-sn-glycerol) + glycerol</text>
        <dbReference type="Rhea" id="RHEA:82567"/>
        <dbReference type="ChEBI" id="CHEBI:17754"/>
        <dbReference type="ChEBI" id="CHEBI:75757"/>
        <dbReference type="ChEBI" id="CHEBI:139150"/>
        <dbReference type="ChEBI" id="CHEBI:232394"/>
    </reaction>
    <physiologicalReaction direction="left-to-right" evidence="10">
        <dbReference type="Rhea" id="RHEA:82568"/>
    </physiologicalReaction>
</comment>
<dbReference type="PANTHER" id="PTHR10185:SF16">
    <property type="entry name" value="5'-3' EXONUCLEASE PLD3"/>
    <property type="match status" value="1"/>
</dbReference>
<feature type="domain" description="PLD phosphodiesterase" evidence="18">
    <location>
        <begin position="83"/>
        <end position="110"/>
    </location>
</feature>
<comment type="catalytic activity">
    <reaction evidence="11">
        <text>a ribonucleoside 3'-phosphate-2'-3'-cyclophospho-GMP + H2O = a ribonucleoside 3'-phosphate + 2',3'-cyclophospho-GMP + H(+)</text>
        <dbReference type="Rhea" id="RHEA:81319"/>
        <dbReference type="ChEBI" id="CHEBI:13197"/>
        <dbReference type="ChEBI" id="CHEBI:15377"/>
        <dbReference type="ChEBI" id="CHEBI:15378"/>
        <dbReference type="ChEBI" id="CHEBI:60837"/>
        <dbReference type="ChEBI" id="CHEBI:231870"/>
    </reaction>
    <physiologicalReaction direction="left-to-right" evidence="11">
        <dbReference type="Rhea" id="RHEA:81320"/>
    </physiologicalReaction>
</comment>
<dbReference type="PANTHER" id="PTHR10185">
    <property type="entry name" value="PHOSPHOLIPASE D - RELATED"/>
    <property type="match status" value="1"/>
</dbReference>
<dbReference type="GO" id="GO:0005789">
    <property type="term" value="C:endoplasmic reticulum membrane"/>
    <property type="evidence" value="ECO:0007669"/>
    <property type="project" value="UniProtKB-SubCell"/>
</dbReference>
<keyword evidence="3" id="KW-0540">Nuclease</keyword>
<evidence type="ECO:0000256" key="5">
    <source>
        <dbReference type="ARBA" id="ARBA00037797"/>
    </source>
</evidence>
<dbReference type="AlphaFoldDB" id="A0A2J8QFY9"/>
<dbReference type="EMBL" id="NBAG03000039">
    <property type="protein sequence ID" value="PNI95171.1"/>
    <property type="molecule type" value="Genomic_DNA"/>
</dbReference>
<dbReference type="SMART" id="SM00155">
    <property type="entry name" value="PLDc"/>
    <property type="match status" value="1"/>
</dbReference>
<dbReference type="GO" id="GO:0031901">
    <property type="term" value="C:early endosome membrane"/>
    <property type="evidence" value="ECO:0007669"/>
    <property type="project" value="UniProtKB-SubCell"/>
</dbReference>
<dbReference type="PROSITE" id="PS50035">
    <property type="entry name" value="PLD"/>
    <property type="match status" value="1"/>
</dbReference>
<reference evidence="19 20" key="1">
    <citation type="submission" date="2017-12" db="EMBL/GenBank/DDBJ databases">
        <title>High-resolution comparative analysis of great ape genomes.</title>
        <authorList>
            <person name="Pollen A."/>
            <person name="Hastie A."/>
            <person name="Hormozdiari F."/>
            <person name="Dougherty M."/>
            <person name="Liu R."/>
            <person name="Chaisson M."/>
            <person name="Hoppe E."/>
            <person name="Hill C."/>
            <person name="Pang A."/>
            <person name="Hillier L."/>
            <person name="Baker C."/>
            <person name="Armstrong J."/>
            <person name="Shendure J."/>
            <person name="Paten B."/>
            <person name="Wilson R."/>
            <person name="Chao H."/>
            <person name="Schneider V."/>
            <person name="Ventura M."/>
            <person name="Kronenberg Z."/>
            <person name="Murali S."/>
            <person name="Gordon D."/>
            <person name="Cantsilieris S."/>
            <person name="Munson K."/>
            <person name="Nelson B."/>
            <person name="Raja A."/>
            <person name="Underwood J."/>
            <person name="Diekhans M."/>
            <person name="Fiddes I."/>
            <person name="Haussler D."/>
            <person name="Eichler E."/>
        </authorList>
    </citation>
    <scope>NUCLEOTIDE SEQUENCE [LARGE SCALE GENOMIC DNA]</scope>
    <source>
        <strain evidence="19">Yerkes chimp pedigree #C0471</strain>
    </source>
</reference>